<organism evidence="1 2">
    <name type="scientific">Vespula pensylvanica</name>
    <name type="common">Western yellow jacket</name>
    <name type="synonym">Wasp</name>
    <dbReference type="NCBI Taxonomy" id="30213"/>
    <lineage>
        <taxon>Eukaryota</taxon>
        <taxon>Metazoa</taxon>
        <taxon>Ecdysozoa</taxon>
        <taxon>Arthropoda</taxon>
        <taxon>Hexapoda</taxon>
        <taxon>Insecta</taxon>
        <taxon>Pterygota</taxon>
        <taxon>Neoptera</taxon>
        <taxon>Endopterygota</taxon>
        <taxon>Hymenoptera</taxon>
        <taxon>Apocrita</taxon>
        <taxon>Aculeata</taxon>
        <taxon>Vespoidea</taxon>
        <taxon>Vespidae</taxon>
        <taxon>Vespinae</taxon>
        <taxon>Vespula</taxon>
    </lineage>
</organism>
<accession>A0A834KN62</accession>
<dbReference type="AlphaFoldDB" id="A0A834KN62"/>
<dbReference type="EMBL" id="JACSDY010000013">
    <property type="protein sequence ID" value="KAF7411009.1"/>
    <property type="molecule type" value="Genomic_DNA"/>
</dbReference>
<protein>
    <submittedName>
        <fullName evidence="1">Uncharacterized protein</fullName>
    </submittedName>
</protein>
<sequence>MNKPFIGGLEFDRALTSRELRSARLLLSFGPEPNEVLSSFRGEEMPGKSSITLGHTVVAFTDRCYYGSVLRLLA</sequence>
<reference evidence="1" key="1">
    <citation type="journal article" date="2020" name="G3 (Bethesda)">
        <title>High-Quality Assemblies for Three Invasive Social Wasps from the &lt;i&gt;Vespula&lt;/i&gt; Genus.</title>
        <authorList>
            <person name="Harrop T.W.R."/>
            <person name="Guhlin J."/>
            <person name="McLaughlin G.M."/>
            <person name="Permina E."/>
            <person name="Stockwell P."/>
            <person name="Gilligan J."/>
            <person name="Le Lec M.F."/>
            <person name="Gruber M.A.M."/>
            <person name="Quinn O."/>
            <person name="Lovegrove M."/>
            <person name="Duncan E.J."/>
            <person name="Remnant E.J."/>
            <person name="Van Eeckhoven J."/>
            <person name="Graham B."/>
            <person name="Knapp R.A."/>
            <person name="Langford K.W."/>
            <person name="Kronenberg Z."/>
            <person name="Press M.O."/>
            <person name="Eacker S.M."/>
            <person name="Wilson-Rankin E.E."/>
            <person name="Purcell J."/>
            <person name="Lester P.J."/>
            <person name="Dearden P.K."/>
        </authorList>
    </citation>
    <scope>NUCLEOTIDE SEQUENCE</scope>
    <source>
        <strain evidence="1">Volc-1</strain>
    </source>
</reference>
<keyword evidence="2" id="KW-1185">Reference proteome</keyword>
<evidence type="ECO:0000313" key="2">
    <source>
        <dbReference type="Proteomes" id="UP000600918"/>
    </source>
</evidence>
<dbReference type="Proteomes" id="UP000600918">
    <property type="component" value="Unassembled WGS sequence"/>
</dbReference>
<gene>
    <name evidence="1" type="ORF">H0235_013616</name>
</gene>
<name>A0A834KN62_VESPE</name>
<evidence type="ECO:0000313" key="1">
    <source>
        <dbReference type="EMBL" id="KAF7411009.1"/>
    </source>
</evidence>
<proteinExistence type="predicted"/>
<comment type="caution">
    <text evidence="1">The sequence shown here is derived from an EMBL/GenBank/DDBJ whole genome shotgun (WGS) entry which is preliminary data.</text>
</comment>